<dbReference type="OrthoDB" id="216793at2157"/>
<evidence type="ECO:0000313" key="3">
    <source>
        <dbReference type="Proteomes" id="UP000656367"/>
    </source>
</evidence>
<sequence>MPKNIGQSMSDNSGGNNSKPDESSSMGKEERVRQVLGLLVETELHLPPNVIFHNCKERGATFERRTVNRYLKELLKDGYVERVDSTDGFYKATEKGRRYYYGDQS</sequence>
<dbReference type="RefSeq" id="WP_188854137.1">
    <property type="nucleotide sequence ID" value="NZ_BMON01000010.1"/>
</dbReference>
<evidence type="ECO:0000256" key="1">
    <source>
        <dbReference type="SAM" id="MobiDB-lite"/>
    </source>
</evidence>
<dbReference type="InterPro" id="IPR036388">
    <property type="entry name" value="WH-like_DNA-bd_sf"/>
</dbReference>
<organism evidence="2 3">
    <name type="scientific">Haloarcula argentinensis</name>
    <dbReference type="NCBI Taxonomy" id="43776"/>
    <lineage>
        <taxon>Archaea</taxon>
        <taxon>Methanobacteriati</taxon>
        <taxon>Methanobacteriota</taxon>
        <taxon>Stenosarchaea group</taxon>
        <taxon>Halobacteria</taxon>
        <taxon>Halobacteriales</taxon>
        <taxon>Haloarculaceae</taxon>
        <taxon>Haloarcula</taxon>
    </lineage>
</organism>
<dbReference type="AlphaFoldDB" id="A0A830FMR6"/>
<gene>
    <name evidence="2" type="ORF">GCM10009006_37240</name>
</gene>
<dbReference type="Gene3D" id="1.10.10.10">
    <property type="entry name" value="Winged helix-like DNA-binding domain superfamily/Winged helix DNA-binding domain"/>
    <property type="match status" value="1"/>
</dbReference>
<reference evidence="2" key="2">
    <citation type="submission" date="2020-09" db="EMBL/GenBank/DDBJ databases">
        <authorList>
            <person name="Sun Q."/>
            <person name="Ohkuma M."/>
        </authorList>
    </citation>
    <scope>NUCLEOTIDE SEQUENCE</scope>
    <source>
        <strain evidence="2">JCM 15759</strain>
    </source>
</reference>
<evidence type="ECO:0000313" key="2">
    <source>
        <dbReference type="EMBL" id="GGM52642.1"/>
    </source>
</evidence>
<comment type="caution">
    <text evidence="2">The sequence shown here is derived from an EMBL/GenBank/DDBJ whole genome shotgun (WGS) entry which is preliminary data.</text>
</comment>
<feature type="compositionally biased region" description="Basic and acidic residues" evidence="1">
    <location>
        <begin position="19"/>
        <end position="32"/>
    </location>
</feature>
<dbReference type="InterPro" id="IPR036390">
    <property type="entry name" value="WH_DNA-bd_sf"/>
</dbReference>
<proteinExistence type="predicted"/>
<accession>A0A830FMR6</accession>
<reference evidence="2" key="1">
    <citation type="journal article" date="2014" name="Int. J. Syst. Evol. Microbiol.">
        <title>Complete genome sequence of Corynebacterium casei LMG S-19264T (=DSM 44701T), isolated from a smear-ripened cheese.</title>
        <authorList>
            <consortium name="US DOE Joint Genome Institute (JGI-PGF)"/>
            <person name="Walter F."/>
            <person name="Albersmeier A."/>
            <person name="Kalinowski J."/>
            <person name="Ruckert C."/>
        </authorList>
    </citation>
    <scope>NUCLEOTIDE SEQUENCE</scope>
    <source>
        <strain evidence="2">JCM 15759</strain>
    </source>
</reference>
<protein>
    <submittedName>
        <fullName evidence="2">Uncharacterized protein</fullName>
    </submittedName>
</protein>
<dbReference type="SUPFAM" id="SSF46785">
    <property type="entry name" value="Winged helix' DNA-binding domain"/>
    <property type="match status" value="1"/>
</dbReference>
<feature type="compositionally biased region" description="Polar residues" evidence="1">
    <location>
        <begin position="1"/>
        <end position="18"/>
    </location>
</feature>
<dbReference type="Proteomes" id="UP000656367">
    <property type="component" value="Unassembled WGS sequence"/>
</dbReference>
<dbReference type="EMBL" id="BMON01000010">
    <property type="protein sequence ID" value="GGM52642.1"/>
    <property type="molecule type" value="Genomic_DNA"/>
</dbReference>
<name>A0A830FMR6_HALAR</name>
<feature type="region of interest" description="Disordered" evidence="1">
    <location>
        <begin position="1"/>
        <end position="32"/>
    </location>
</feature>